<dbReference type="AlphaFoldDB" id="A0A5N8WEV4"/>
<protein>
    <recommendedName>
        <fullName evidence="3">SUKH-4 family immunity protein</fullName>
    </recommendedName>
</protein>
<evidence type="ECO:0000313" key="1">
    <source>
        <dbReference type="EMBL" id="MPY44715.1"/>
    </source>
</evidence>
<comment type="caution">
    <text evidence="1">The sequence shown here is derived from an EMBL/GenBank/DDBJ whole genome shotgun (WGS) entry which is preliminary data.</text>
</comment>
<proteinExistence type="predicted"/>
<evidence type="ECO:0000313" key="2">
    <source>
        <dbReference type="Proteomes" id="UP000326979"/>
    </source>
</evidence>
<dbReference type="OrthoDB" id="4284160at2"/>
<keyword evidence="2" id="KW-1185">Reference proteome</keyword>
<accession>A0A5N8WEV4</accession>
<organism evidence="1 2">
    <name type="scientific">Streptomyces phyllanthi</name>
    <dbReference type="NCBI Taxonomy" id="1803180"/>
    <lineage>
        <taxon>Bacteria</taxon>
        <taxon>Bacillati</taxon>
        <taxon>Actinomycetota</taxon>
        <taxon>Actinomycetes</taxon>
        <taxon>Kitasatosporales</taxon>
        <taxon>Streptomycetaceae</taxon>
        <taxon>Streptomyces</taxon>
    </lineage>
</organism>
<dbReference type="RefSeq" id="WP_152789677.1">
    <property type="nucleotide sequence ID" value="NZ_BAABEQ010000066.1"/>
</dbReference>
<gene>
    <name evidence="1" type="ORF">FNH04_33875</name>
</gene>
<sequence length="189" mass="21761">MRRHTLNFSVTASQIVQAYGLTNVVYFPRFPAVEYDLRTANFLSHVGLPDSGVFRSRMDVEAFCESGTDAITLGRRFDSQRLYCPPESRPWWKLSYFFTSLVALDPKSGKVYAFPEGSMGYIQIHRNVESLVYALIEFRKLEIDHENGVDPEELAVRFKEKVSAFDSIPFADEESQWNLSLEELQDGIW</sequence>
<name>A0A5N8WEV4_9ACTN</name>
<reference evidence="1 2" key="1">
    <citation type="submission" date="2019-07" db="EMBL/GenBank/DDBJ databases">
        <title>New species of Amycolatopsis and Streptomyces.</title>
        <authorList>
            <person name="Duangmal K."/>
            <person name="Teo W.F.A."/>
            <person name="Lipun K."/>
        </authorList>
    </citation>
    <scope>NUCLEOTIDE SEQUENCE [LARGE SCALE GENOMIC DNA]</scope>
    <source>
        <strain evidence="1 2">TISTR 2346</strain>
    </source>
</reference>
<dbReference type="EMBL" id="VJZE01000353">
    <property type="protein sequence ID" value="MPY44715.1"/>
    <property type="molecule type" value="Genomic_DNA"/>
</dbReference>
<dbReference type="Pfam" id="PF14435">
    <property type="entry name" value="SUKH-4"/>
    <property type="match status" value="1"/>
</dbReference>
<dbReference type="Proteomes" id="UP000326979">
    <property type="component" value="Unassembled WGS sequence"/>
</dbReference>
<evidence type="ECO:0008006" key="3">
    <source>
        <dbReference type="Google" id="ProtNLM"/>
    </source>
</evidence>
<dbReference type="InterPro" id="IPR025851">
    <property type="entry name" value="SUKH-4"/>
</dbReference>